<dbReference type="AlphaFoldDB" id="A0A4Z0GQ29"/>
<accession>A0A4Z0GQ29</accession>
<comment type="caution">
    <text evidence="3">The sequence shown here is derived from an EMBL/GenBank/DDBJ whole genome shotgun (WGS) entry which is preliminary data.</text>
</comment>
<evidence type="ECO:0000313" key="3">
    <source>
        <dbReference type="EMBL" id="TGA98601.1"/>
    </source>
</evidence>
<dbReference type="Proteomes" id="UP000298347">
    <property type="component" value="Unassembled WGS sequence"/>
</dbReference>
<reference evidence="3 4" key="1">
    <citation type="journal article" date="2015" name="Int. J. Syst. Evol. Microbiol.">
        <title>Sporolactobacillus shoreae sp. nov. and Sporolactobacillus spathodeae sp. nov., two spore-forming lactic acid bacteria isolated from tree barks in Thailand.</title>
        <authorList>
            <person name="Thamacharoensuk T."/>
            <person name="Kitahara M."/>
            <person name="Ohkuma M."/>
            <person name="Thongchul N."/>
            <person name="Tanasupawat S."/>
        </authorList>
    </citation>
    <scope>NUCLEOTIDE SEQUENCE [LARGE SCALE GENOMIC DNA]</scope>
    <source>
        <strain evidence="3 4">BK92</strain>
    </source>
</reference>
<keyword evidence="4" id="KW-1185">Reference proteome</keyword>
<dbReference type="OrthoDB" id="2916691at2"/>
<evidence type="ECO:0000256" key="1">
    <source>
        <dbReference type="SAM" id="SignalP"/>
    </source>
</evidence>
<feature type="signal peptide" evidence="1">
    <location>
        <begin position="1"/>
        <end position="33"/>
    </location>
</feature>
<name>A0A4Z0GQ29_9BACL</name>
<evidence type="ECO:0000313" key="4">
    <source>
        <dbReference type="Proteomes" id="UP000298347"/>
    </source>
</evidence>
<feature type="domain" description="WxL" evidence="2">
    <location>
        <begin position="49"/>
        <end position="193"/>
    </location>
</feature>
<feature type="chain" id="PRO_5021419126" description="WxL domain-containing protein" evidence="1">
    <location>
        <begin position="34"/>
        <end position="193"/>
    </location>
</feature>
<dbReference type="Pfam" id="PF13731">
    <property type="entry name" value="WxL"/>
    <property type="match status" value="1"/>
</dbReference>
<evidence type="ECO:0000259" key="2">
    <source>
        <dbReference type="Pfam" id="PF13731"/>
    </source>
</evidence>
<dbReference type="InterPro" id="IPR027994">
    <property type="entry name" value="WxL_dom"/>
</dbReference>
<dbReference type="RefSeq" id="WP_135348080.1">
    <property type="nucleotide sequence ID" value="NZ_SRJD01000006.1"/>
</dbReference>
<keyword evidence="1" id="KW-0732">Signal</keyword>
<dbReference type="EMBL" id="SRJD01000006">
    <property type="protein sequence ID" value="TGA98601.1"/>
    <property type="molecule type" value="Genomic_DNA"/>
</dbReference>
<organism evidence="3 4">
    <name type="scientific">Sporolactobacillus shoreae</name>
    <dbReference type="NCBI Taxonomy" id="1465501"/>
    <lineage>
        <taxon>Bacteria</taxon>
        <taxon>Bacillati</taxon>
        <taxon>Bacillota</taxon>
        <taxon>Bacilli</taxon>
        <taxon>Bacillales</taxon>
        <taxon>Sporolactobacillaceae</taxon>
        <taxon>Sporolactobacillus</taxon>
    </lineage>
</organism>
<protein>
    <recommendedName>
        <fullName evidence="2">WxL domain-containing protein</fullName>
    </recommendedName>
</protein>
<sequence>MYALTKPNTWFKMAVTLLVAALLFVGFWGTSHAADPTASQQATITINPGSRTITSGGDVTLPADTLNGAQQTTALALSNLGIVDASGSGAGWHVTVDAPQVSAGSKTLPAGSVQLDPVQSVSKVDTTSSATPAISTSSVAPVDTGSVTLLDAAAGDGMGSYSAALKNLTVIIPASAYAGTYTTTLTYNLSTAP</sequence>
<proteinExistence type="predicted"/>
<gene>
    <name evidence="3" type="ORF">E4665_06985</name>
</gene>